<evidence type="ECO:0000313" key="5">
    <source>
        <dbReference type="EMBL" id="KAG0483820.1"/>
    </source>
</evidence>
<evidence type="ECO:0000259" key="3">
    <source>
        <dbReference type="Pfam" id="PF12830"/>
    </source>
</evidence>
<dbReference type="Proteomes" id="UP000639772">
    <property type="component" value="Unassembled WGS sequence"/>
</dbReference>
<dbReference type="InterPro" id="IPR024986">
    <property type="entry name" value="Nipped-B_C"/>
</dbReference>
<reference evidence="6 7" key="1">
    <citation type="journal article" date="2020" name="Nat. Food">
        <title>A phased Vanilla planifolia genome enables genetic improvement of flavour and production.</title>
        <authorList>
            <person name="Hasing T."/>
            <person name="Tang H."/>
            <person name="Brym M."/>
            <person name="Khazi F."/>
            <person name="Huang T."/>
            <person name="Chambers A.H."/>
        </authorList>
    </citation>
    <scope>NUCLEOTIDE SEQUENCE [LARGE SCALE GENOMIC DNA]</scope>
    <source>
        <tissue evidence="4">Leaf</tissue>
    </source>
</reference>
<dbReference type="OrthoDB" id="418242at2759"/>
<dbReference type="GO" id="GO:0034087">
    <property type="term" value="P:establishment of mitotic sister chromatid cohesion"/>
    <property type="evidence" value="ECO:0007669"/>
    <property type="project" value="TreeGrafter"/>
</dbReference>
<dbReference type="GO" id="GO:0071169">
    <property type="term" value="P:establishment of protein localization to chromatin"/>
    <property type="evidence" value="ECO:0007669"/>
    <property type="project" value="TreeGrafter"/>
</dbReference>
<comment type="similarity">
    <text evidence="1">Belongs to the SCC2/Nipped-B family.</text>
</comment>
<dbReference type="Proteomes" id="UP000636800">
    <property type="component" value="Chromosome 5"/>
</dbReference>
<dbReference type="GO" id="GO:0061775">
    <property type="term" value="F:cohesin loader activity"/>
    <property type="evidence" value="ECO:0007669"/>
    <property type="project" value="InterPro"/>
</dbReference>
<dbReference type="PANTHER" id="PTHR21704">
    <property type="entry name" value="NIPPED-B-LIKE PROTEIN DELANGIN SCC2-RELATED"/>
    <property type="match status" value="1"/>
</dbReference>
<dbReference type="GO" id="GO:0090694">
    <property type="term" value="C:Scc2-Scc4 cohesin loading complex"/>
    <property type="evidence" value="ECO:0007669"/>
    <property type="project" value="TreeGrafter"/>
</dbReference>
<accession>A0A835R7D7</accession>
<organism evidence="4 6">
    <name type="scientific">Vanilla planifolia</name>
    <name type="common">Vanilla</name>
    <dbReference type="NCBI Taxonomy" id="51239"/>
    <lineage>
        <taxon>Eukaryota</taxon>
        <taxon>Viridiplantae</taxon>
        <taxon>Streptophyta</taxon>
        <taxon>Embryophyta</taxon>
        <taxon>Tracheophyta</taxon>
        <taxon>Spermatophyta</taxon>
        <taxon>Magnoliopsida</taxon>
        <taxon>Liliopsida</taxon>
        <taxon>Asparagales</taxon>
        <taxon>Orchidaceae</taxon>
        <taxon>Vanilloideae</taxon>
        <taxon>Vanilleae</taxon>
        <taxon>Vanilla</taxon>
    </lineage>
</organism>
<comment type="subcellular location">
    <subcellularLocation>
        <location evidence="1">Nucleus</location>
    </subcellularLocation>
</comment>
<keyword evidence="1" id="KW-0677">Repeat</keyword>
<evidence type="ECO:0000313" key="6">
    <source>
        <dbReference type="Proteomes" id="UP000636800"/>
    </source>
</evidence>
<name>A0A835R7D7_VANPL</name>
<proteinExistence type="inferred from homology"/>
<dbReference type="GO" id="GO:0010468">
    <property type="term" value="P:regulation of gene expression"/>
    <property type="evidence" value="ECO:0007669"/>
    <property type="project" value="InterPro"/>
</dbReference>
<dbReference type="Pfam" id="PF12830">
    <property type="entry name" value="Nipped-B_C"/>
    <property type="match status" value="1"/>
</dbReference>
<keyword evidence="1" id="KW-0131">Cell cycle</keyword>
<evidence type="ECO:0000256" key="2">
    <source>
        <dbReference type="SAM" id="MobiDB-lite"/>
    </source>
</evidence>
<dbReference type="PANTHER" id="PTHR21704:SF18">
    <property type="entry name" value="NIPPED-B-LIKE PROTEIN"/>
    <property type="match status" value="1"/>
</dbReference>
<dbReference type="EMBL" id="JADCNL010000005">
    <property type="protein sequence ID" value="KAG0481397.1"/>
    <property type="molecule type" value="Genomic_DNA"/>
</dbReference>
<evidence type="ECO:0000313" key="4">
    <source>
        <dbReference type="EMBL" id="KAG0481397.1"/>
    </source>
</evidence>
<sequence length="285" mass="32246">MLKPNWGDTITDTSTHGPEYGKSSVPVAAGAVVLGVILERCLDVIDRVRESALKIVEIVLRQGDGLQMSFKFIQSIAKNLVTHNARANFDAVAIAHIKQGISRIYRLIRGNRNSRNKFIHSIVRKFESGHGIVPSVSFLHSKQNEMSDMDSISVPSEENLQKFQADWHDSIALQLLLKLKRHLKIVYGLNDEKCQAFSLKEHPKAGESFCRQNVPFNSSDISTSSPTNYGEMLQKYQEFKAALKEDTMDYATYTSSIKRKAPRPTQEAQENLPWLEEPVDTMKRR</sequence>
<feature type="domain" description="Sister chromatid cohesion C-terminal" evidence="3">
    <location>
        <begin position="64"/>
        <end position="135"/>
    </location>
</feature>
<evidence type="ECO:0000313" key="7">
    <source>
        <dbReference type="Proteomes" id="UP000639772"/>
    </source>
</evidence>
<evidence type="ECO:0000256" key="1">
    <source>
        <dbReference type="RuleBase" id="RU364107"/>
    </source>
</evidence>
<dbReference type="AlphaFoldDB" id="A0A835R7D7"/>
<dbReference type="GO" id="GO:0140588">
    <property type="term" value="P:chromatin looping"/>
    <property type="evidence" value="ECO:0007669"/>
    <property type="project" value="InterPro"/>
</dbReference>
<feature type="region of interest" description="Disordered" evidence="2">
    <location>
        <begin position="255"/>
        <end position="285"/>
    </location>
</feature>
<comment type="caution">
    <text evidence="4">The sequence shown here is derived from an EMBL/GenBank/DDBJ whole genome shotgun (WGS) entry which is preliminary data.</text>
</comment>
<dbReference type="GO" id="GO:1990414">
    <property type="term" value="P:replication-born double-strand break repair via sister chromatid exchange"/>
    <property type="evidence" value="ECO:0007669"/>
    <property type="project" value="TreeGrafter"/>
</dbReference>
<keyword evidence="6" id="KW-1185">Reference proteome</keyword>
<gene>
    <name evidence="5" type="ORF">HPP92_011904</name>
    <name evidence="4" type="ORF">HPP92_012255</name>
</gene>
<dbReference type="GO" id="GO:0003682">
    <property type="term" value="F:chromatin binding"/>
    <property type="evidence" value="ECO:0007669"/>
    <property type="project" value="TreeGrafter"/>
</dbReference>
<protein>
    <recommendedName>
        <fullName evidence="1">Sister chromatid cohesion protein</fullName>
    </recommendedName>
</protein>
<dbReference type="EMBL" id="JADCNM010000005">
    <property type="protein sequence ID" value="KAG0483820.1"/>
    <property type="molecule type" value="Genomic_DNA"/>
</dbReference>
<dbReference type="InterPro" id="IPR033031">
    <property type="entry name" value="Scc2/Nipped-B"/>
</dbReference>
<keyword evidence="1" id="KW-0539">Nucleus</keyword>